<accession>A0A0G4G7P8</accession>
<dbReference type="PhylomeDB" id="A0A0G4G7P8"/>
<evidence type="ECO:0000313" key="1">
    <source>
        <dbReference type="EMBL" id="CEM24676.1"/>
    </source>
</evidence>
<reference evidence="1" key="1">
    <citation type="submission" date="2014-11" db="EMBL/GenBank/DDBJ databases">
        <authorList>
            <person name="Otto D Thomas"/>
            <person name="Naeem Raeece"/>
        </authorList>
    </citation>
    <scope>NUCLEOTIDE SEQUENCE</scope>
</reference>
<dbReference type="AlphaFoldDB" id="A0A0G4G7P8"/>
<protein>
    <recommendedName>
        <fullName evidence="2">Protein kinase domain-containing protein</fullName>
    </recommendedName>
</protein>
<organism evidence="1">
    <name type="scientific">Chromera velia CCMP2878</name>
    <dbReference type="NCBI Taxonomy" id="1169474"/>
    <lineage>
        <taxon>Eukaryota</taxon>
        <taxon>Sar</taxon>
        <taxon>Alveolata</taxon>
        <taxon>Colpodellida</taxon>
        <taxon>Chromeraceae</taxon>
        <taxon>Chromera</taxon>
    </lineage>
</organism>
<gene>
    <name evidence="1" type="ORF">Cvel_20635</name>
</gene>
<dbReference type="VEuPathDB" id="CryptoDB:Cvel_20635"/>
<dbReference type="InterPro" id="IPR011009">
    <property type="entry name" value="Kinase-like_dom_sf"/>
</dbReference>
<evidence type="ECO:0008006" key="2">
    <source>
        <dbReference type="Google" id="ProtNLM"/>
    </source>
</evidence>
<sequence>MEESPTAGFLPPFITHPQELKTTYDATTNSFHGTYVSPTPWEPKRYLYVKDLMDAKRNEGVVRLCFDTVRTRYCAVKCVPKAFVRKAMEGGDVEQPLNDSGIQRFLTLFANSRGIARWYDCCEDTHWVYFVSEFAHCGDLLTVSNSFGGLQESVIKPLALQVGK</sequence>
<dbReference type="Gene3D" id="1.10.510.10">
    <property type="entry name" value="Transferase(Phosphotransferase) domain 1"/>
    <property type="match status" value="1"/>
</dbReference>
<name>A0A0G4G7P8_9ALVE</name>
<dbReference type="EMBL" id="CDMZ01000960">
    <property type="protein sequence ID" value="CEM24676.1"/>
    <property type="molecule type" value="Genomic_DNA"/>
</dbReference>
<proteinExistence type="predicted"/>
<dbReference type="SUPFAM" id="SSF56112">
    <property type="entry name" value="Protein kinase-like (PK-like)"/>
    <property type="match status" value="1"/>
</dbReference>